<dbReference type="AlphaFoldDB" id="A0A254U397"/>
<evidence type="ECO:0000313" key="4">
    <source>
        <dbReference type="EMBL" id="TPR07610.1"/>
    </source>
</evidence>
<dbReference type="OrthoDB" id="4502807at2759"/>
<dbReference type="VEuPathDB" id="FungiDB:An14g06960"/>
<dbReference type="EMBL" id="NKJJ02000005">
    <property type="protein sequence ID" value="TPR07610.1"/>
    <property type="molecule type" value="Genomic_DNA"/>
</dbReference>
<feature type="signal peptide" evidence="2">
    <location>
        <begin position="1"/>
        <end position="17"/>
    </location>
</feature>
<accession>A0A254U397</accession>
<reference evidence="4" key="2">
    <citation type="submission" date="2019-02" db="EMBL/GenBank/DDBJ databases">
        <title>FDA dAtabase for Regulatory Grade micrObial Sequences (FDA-ARGOS): Supporting development and validation of Infectious Disease Dx tests.</title>
        <authorList>
            <person name="Kerrigan L."/>
            <person name="Tallon L.J."/>
            <person name="Sadzewicz L."/>
            <person name="Sengamalay N."/>
            <person name="Ott S."/>
            <person name="Godinez A."/>
            <person name="Nagaraj S."/>
            <person name="Vavikolanu K."/>
            <person name="Vyas G."/>
            <person name="Nadendla S."/>
            <person name="Aluvathingal J."/>
            <person name="Sichtig H."/>
        </authorList>
    </citation>
    <scope>NUCLEOTIDE SEQUENCE</scope>
    <source>
        <strain evidence="4">FDAARGOS_311</strain>
    </source>
</reference>
<reference evidence="3" key="3">
    <citation type="submission" date="2022-07" db="EMBL/GenBank/DDBJ databases">
        <title>Taxonomy of Aspergillus series Nigri: significant species reduction supported by multi-species coalescent approaches.</title>
        <authorList>
            <person name="Bian C."/>
            <person name="Kusuya Y."/>
            <person name="Sklenar F."/>
            <person name="D'hooge E."/>
            <person name="Yaguchi T."/>
            <person name="Takahashi H."/>
            <person name="Hubka V."/>
        </authorList>
    </citation>
    <scope>NUCLEOTIDE SEQUENCE</scope>
    <source>
        <strain evidence="3">IFM 63604</strain>
    </source>
</reference>
<feature type="region of interest" description="Disordered" evidence="1">
    <location>
        <begin position="172"/>
        <end position="191"/>
    </location>
</feature>
<reference evidence="6" key="5">
    <citation type="submission" date="2025-04" db="UniProtKB">
        <authorList>
            <consortium name="RefSeq"/>
        </authorList>
    </citation>
    <scope>IDENTIFICATION</scope>
</reference>
<dbReference type="RefSeq" id="XP_001401319.1">
    <property type="nucleotide sequence ID" value="XM_001401282.1"/>
</dbReference>
<feature type="compositionally biased region" description="Polar residues" evidence="1">
    <location>
        <begin position="138"/>
        <end position="158"/>
    </location>
</feature>
<gene>
    <name evidence="6" type="ORF">An14g06960</name>
    <name evidence="3" type="ORF">AnigIFM63604_011164</name>
    <name evidence="4" type="ORF">CAN33_0028435</name>
</gene>
<evidence type="ECO:0000256" key="2">
    <source>
        <dbReference type="SAM" id="SignalP"/>
    </source>
</evidence>
<evidence type="ECO:0000313" key="3">
    <source>
        <dbReference type="EMBL" id="GLA53860.1"/>
    </source>
</evidence>
<dbReference type="EMBL" id="BRPB01000088">
    <property type="protein sequence ID" value="GLA53860.1"/>
    <property type="molecule type" value="Genomic_DNA"/>
</dbReference>
<name>A0A254U397_ASPNG</name>
<evidence type="ECO:0000256" key="1">
    <source>
        <dbReference type="SAM" id="MobiDB-lite"/>
    </source>
</evidence>
<sequence length="218" mass="22570">MRLAASLVICLATLVCAREWVTTTEIESQRLDEDDEAASSMEEIGVETGYSITCYDSTRIPACDVAEVITLLPAGPQTTSIHDGMIVVDGDELLYSTQMTAQPIEEEHSSSIPDTVTAETTAEASDIEVTMSWSSSSLPASTHMMSRTTSGSVSSTLSAGPGVESVQGSMSLMTTQSRASSTSLTSSSARSTGAAPIATGELAMMAGAAAMVLLVAVL</sequence>
<reference evidence="5" key="1">
    <citation type="submission" date="2018-10" db="EMBL/GenBank/DDBJ databases">
        <title>FDA dAtabase for Regulatory Grade micrObial Sequences (FDA-ARGOS): Supporting development and validation of Infectious Disease Dx tests.</title>
        <authorList>
            <person name="Kerrigan L."/>
            <person name="Tallon L."/>
            <person name="Sadzewicz L."/>
            <person name="Sengamalay N."/>
            <person name="Ott S."/>
            <person name="Godinez A."/>
            <person name="Nagaraj S."/>
            <person name="Vavikolanu K."/>
            <person name="Nadendla S."/>
            <person name="George J."/>
            <person name="Sichtig H."/>
        </authorList>
    </citation>
    <scope>NUCLEOTIDE SEQUENCE [LARGE SCALE GENOMIC DNA]</scope>
    <source>
        <strain evidence="5">FDAARGOS_311</strain>
    </source>
</reference>
<dbReference type="VEuPathDB" id="FungiDB:ASPNIDRAFT2_1170396"/>
<protein>
    <submittedName>
        <fullName evidence="4 6">Uncharacterized protein</fullName>
    </submittedName>
</protein>
<evidence type="ECO:0000313" key="5">
    <source>
        <dbReference type="Proteomes" id="UP000197666"/>
    </source>
</evidence>
<keyword evidence="2" id="KW-0732">Signal</keyword>
<dbReference type="GeneID" id="4987554"/>
<reference evidence="6" key="4">
    <citation type="submission" date="2025-02" db="EMBL/GenBank/DDBJ databases">
        <authorList>
            <consortium name="NCBI Genome Project"/>
        </authorList>
    </citation>
    <scope>NUCLEOTIDE SEQUENCE</scope>
</reference>
<organism evidence="4 5">
    <name type="scientific">Aspergillus niger</name>
    <dbReference type="NCBI Taxonomy" id="5061"/>
    <lineage>
        <taxon>Eukaryota</taxon>
        <taxon>Fungi</taxon>
        <taxon>Dikarya</taxon>
        <taxon>Ascomycota</taxon>
        <taxon>Pezizomycotina</taxon>
        <taxon>Eurotiomycetes</taxon>
        <taxon>Eurotiomycetidae</taxon>
        <taxon>Eurotiales</taxon>
        <taxon>Aspergillaceae</taxon>
        <taxon>Aspergillus</taxon>
        <taxon>Aspergillus subgen. Circumdati</taxon>
    </lineage>
</organism>
<dbReference type="Proteomes" id="UP000197666">
    <property type="component" value="Unassembled WGS sequence"/>
</dbReference>
<feature type="compositionally biased region" description="Low complexity" evidence="1">
    <location>
        <begin position="174"/>
        <end position="191"/>
    </location>
</feature>
<feature type="region of interest" description="Disordered" evidence="1">
    <location>
        <begin position="138"/>
        <end position="165"/>
    </location>
</feature>
<dbReference type="KEGG" id="ang:An14g06960"/>
<evidence type="ECO:0000313" key="6">
    <source>
        <dbReference type="RefSeq" id="XP_001401319.1"/>
    </source>
</evidence>
<feature type="chain" id="PRO_5015076247" evidence="2">
    <location>
        <begin position="18"/>
        <end position="218"/>
    </location>
</feature>
<dbReference type="VEuPathDB" id="FungiDB:ATCC64974_5670"/>
<proteinExistence type="predicted"/>
<dbReference type="Proteomes" id="UP001144191">
    <property type="component" value="Unassembled WGS sequence"/>
</dbReference>